<dbReference type="InterPro" id="IPR015421">
    <property type="entry name" value="PyrdxlP-dep_Trfase_major"/>
</dbReference>
<keyword evidence="2" id="KW-0032">Aminotransferase</keyword>
<dbReference type="NCBIfam" id="TIGR03588">
    <property type="entry name" value="PseC"/>
    <property type="match status" value="1"/>
</dbReference>
<dbReference type="InterPro" id="IPR000653">
    <property type="entry name" value="DegT/StrS_aminotransferase"/>
</dbReference>
<sequence length="401" mass="44802">MDKLALYGGQPVRSQMLYYGQQWINEADIQAVLSSLTSGFITQGPEIDKFERAVADYVGVKYAVAFSSGTAALHGACYAAGIGAGDEVITTPITFVASSNCVLYQGGTPVFADIDPHTYNLCPEDTKRKITARTKAIIAVDFTGQPVHMEPFRELADQHGLVIIQDAAHSLGAEYAGKKVGTLADMTMFSFHPVKHVTSAEGGMIVTDNEAFYQKLILFRSHGITKEPELLHHDEGPWYYEMQELGYHYRMTDLQAALGTSQMDRLDGFVARRRAITARYTEAFGDLPGITVPYQHPDANSSWHLYILRFDLSLYPAGRKELFLAYRAENIGVHVHYIPVYNQPYYEELGYAQSQCANAEDYYQEALTLPLYPKMSDRDVEDVIEATKKIIGFFLEKPISI</sequence>
<dbReference type="RefSeq" id="WP_166154281.1">
    <property type="nucleotide sequence ID" value="NZ_JAAOIW010000014.1"/>
</dbReference>
<comment type="similarity">
    <text evidence="1">Belongs to the DegT/DnrJ/EryC1 family.</text>
</comment>
<dbReference type="GO" id="GO:0008483">
    <property type="term" value="F:transaminase activity"/>
    <property type="evidence" value="ECO:0007669"/>
    <property type="project" value="UniProtKB-KW"/>
</dbReference>
<dbReference type="EC" id="2.6.1.92" evidence="2"/>
<dbReference type="Gene3D" id="3.40.640.10">
    <property type="entry name" value="Type I PLP-dependent aspartate aminotransferase-like (Major domain)"/>
    <property type="match status" value="1"/>
</dbReference>
<proteinExistence type="inferred from homology"/>
<comment type="caution">
    <text evidence="2">The sequence shown here is derived from an EMBL/GenBank/DDBJ whole genome shotgun (WGS) entry which is preliminary data.</text>
</comment>
<organism evidence="2 3">
    <name type="scientific">Paenibacillus agricola</name>
    <dbReference type="NCBI Taxonomy" id="2716264"/>
    <lineage>
        <taxon>Bacteria</taxon>
        <taxon>Bacillati</taxon>
        <taxon>Bacillota</taxon>
        <taxon>Bacilli</taxon>
        <taxon>Bacillales</taxon>
        <taxon>Paenibacillaceae</taxon>
        <taxon>Paenibacillus</taxon>
    </lineage>
</organism>
<keyword evidence="2" id="KW-0808">Transferase</keyword>
<dbReference type="PANTHER" id="PTHR30244">
    <property type="entry name" value="TRANSAMINASE"/>
    <property type="match status" value="1"/>
</dbReference>
<evidence type="ECO:0000256" key="1">
    <source>
        <dbReference type="RuleBase" id="RU004508"/>
    </source>
</evidence>
<dbReference type="InterPro" id="IPR015422">
    <property type="entry name" value="PyrdxlP-dep_Trfase_small"/>
</dbReference>
<gene>
    <name evidence="2" type="primary">pseC</name>
    <name evidence="2" type="ORF">G9U52_29150</name>
</gene>
<name>A0ABX0JBL9_9BACL</name>
<dbReference type="InterPro" id="IPR015424">
    <property type="entry name" value="PyrdxlP-dep_Trfase"/>
</dbReference>
<dbReference type="PIRSF" id="PIRSF000390">
    <property type="entry name" value="PLP_StrS"/>
    <property type="match status" value="1"/>
</dbReference>
<accession>A0ABX0JBL9</accession>
<dbReference type="Pfam" id="PF01041">
    <property type="entry name" value="DegT_DnrJ_EryC1"/>
    <property type="match status" value="1"/>
</dbReference>
<keyword evidence="1" id="KW-0663">Pyridoxal phosphate</keyword>
<dbReference type="EMBL" id="JAAOIW010000014">
    <property type="protein sequence ID" value="NHN33890.1"/>
    <property type="molecule type" value="Genomic_DNA"/>
</dbReference>
<dbReference type="CDD" id="cd00616">
    <property type="entry name" value="AHBA_syn"/>
    <property type="match status" value="1"/>
</dbReference>
<protein>
    <submittedName>
        <fullName evidence="2">UDP-4-amino-4, 6-dideoxy-N-acetyl-beta-L-altrosamine transaminase</fullName>
        <ecNumber evidence="2">2.6.1.92</ecNumber>
    </submittedName>
</protein>
<evidence type="ECO:0000313" key="2">
    <source>
        <dbReference type="EMBL" id="NHN33890.1"/>
    </source>
</evidence>
<dbReference type="InterPro" id="IPR020026">
    <property type="entry name" value="PseC"/>
</dbReference>
<dbReference type="Proteomes" id="UP001165962">
    <property type="component" value="Unassembled WGS sequence"/>
</dbReference>
<dbReference type="SUPFAM" id="SSF53383">
    <property type="entry name" value="PLP-dependent transferases"/>
    <property type="match status" value="1"/>
</dbReference>
<dbReference type="Gene3D" id="3.90.1150.10">
    <property type="entry name" value="Aspartate Aminotransferase, domain 1"/>
    <property type="match status" value="1"/>
</dbReference>
<dbReference type="PANTHER" id="PTHR30244:SF34">
    <property type="entry name" value="DTDP-4-AMINO-4,6-DIDEOXYGALACTOSE TRANSAMINASE"/>
    <property type="match status" value="1"/>
</dbReference>
<evidence type="ECO:0000313" key="3">
    <source>
        <dbReference type="Proteomes" id="UP001165962"/>
    </source>
</evidence>
<keyword evidence="3" id="KW-1185">Reference proteome</keyword>
<reference evidence="2" key="1">
    <citation type="submission" date="2020-03" db="EMBL/GenBank/DDBJ databases">
        <title>Draft sequencing of Paenibacilllus sp. S3N08.</title>
        <authorList>
            <person name="Kim D.-U."/>
        </authorList>
    </citation>
    <scope>NUCLEOTIDE SEQUENCE</scope>
    <source>
        <strain evidence="2">S3N08</strain>
    </source>
</reference>